<keyword evidence="6" id="KW-0029">Amino-acid transport</keyword>
<comment type="similarity">
    <text evidence="2">Belongs to the amino acid/polyamine transporter 2 family.</text>
</comment>
<evidence type="ECO:0000313" key="12">
    <source>
        <dbReference type="EMBL" id="MEQ2191098.1"/>
    </source>
</evidence>
<keyword evidence="13" id="KW-1185">Reference proteome</keyword>
<comment type="caution">
    <text evidence="12">The sequence shown here is derived from an EMBL/GenBank/DDBJ whole genome shotgun (WGS) entry which is preliminary data.</text>
</comment>
<organism evidence="12 13">
    <name type="scientific">Xenoophorus captivus</name>
    <dbReference type="NCBI Taxonomy" id="1517983"/>
    <lineage>
        <taxon>Eukaryota</taxon>
        <taxon>Metazoa</taxon>
        <taxon>Chordata</taxon>
        <taxon>Craniata</taxon>
        <taxon>Vertebrata</taxon>
        <taxon>Euteleostomi</taxon>
        <taxon>Actinopterygii</taxon>
        <taxon>Neopterygii</taxon>
        <taxon>Teleostei</taxon>
        <taxon>Neoteleostei</taxon>
        <taxon>Acanthomorphata</taxon>
        <taxon>Ovalentaria</taxon>
        <taxon>Atherinomorphae</taxon>
        <taxon>Cyprinodontiformes</taxon>
        <taxon>Goodeidae</taxon>
        <taxon>Xenoophorus</taxon>
    </lineage>
</organism>
<evidence type="ECO:0000256" key="7">
    <source>
        <dbReference type="ARBA" id="ARBA00022989"/>
    </source>
</evidence>
<evidence type="ECO:0000256" key="4">
    <source>
        <dbReference type="ARBA" id="ARBA00022475"/>
    </source>
</evidence>
<dbReference type="Proteomes" id="UP001434883">
    <property type="component" value="Unassembled WGS sequence"/>
</dbReference>
<feature type="domain" description="Amino acid transporter transmembrane" evidence="11">
    <location>
        <begin position="20"/>
        <end position="156"/>
    </location>
</feature>
<accession>A0ABV0Q6F8</accession>
<dbReference type="PANTHER" id="PTHR22950:SF366">
    <property type="entry name" value="SODIUM-COUPLED NEUTRAL AMINO ACID TRANSPORTER 6-RELATED"/>
    <property type="match status" value="1"/>
</dbReference>
<evidence type="ECO:0000256" key="9">
    <source>
        <dbReference type="ARBA" id="ARBA00023157"/>
    </source>
</evidence>
<dbReference type="Pfam" id="PF01490">
    <property type="entry name" value="Aa_trans"/>
    <property type="match status" value="1"/>
</dbReference>
<dbReference type="InterPro" id="IPR013057">
    <property type="entry name" value="AA_transpt_TM"/>
</dbReference>
<reference evidence="12 13" key="1">
    <citation type="submission" date="2021-06" db="EMBL/GenBank/DDBJ databases">
        <authorList>
            <person name="Palmer J.M."/>
        </authorList>
    </citation>
    <scope>NUCLEOTIDE SEQUENCE [LARGE SCALE GENOMIC DNA]</scope>
    <source>
        <strain evidence="12 13">XC_2019</strain>
        <tissue evidence="12">Muscle</tissue>
    </source>
</reference>
<keyword evidence="8 10" id="KW-0472">Membrane</keyword>
<dbReference type="EMBL" id="JAHRIN010000447">
    <property type="protein sequence ID" value="MEQ2191098.1"/>
    <property type="molecule type" value="Genomic_DNA"/>
</dbReference>
<keyword evidence="7 10" id="KW-1133">Transmembrane helix</keyword>
<feature type="non-terminal residue" evidence="12">
    <location>
        <position position="1"/>
    </location>
</feature>
<evidence type="ECO:0000256" key="6">
    <source>
        <dbReference type="ARBA" id="ARBA00022970"/>
    </source>
</evidence>
<evidence type="ECO:0000256" key="10">
    <source>
        <dbReference type="SAM" id="Phobius"/>
    </source>
</evidence>
<feature type="transmembrane region" description="Helical" evidence="10">
    <location>
        <begin position="104"/>
        <end position="122"/>
    </location>
</feature>
<name>A0ABV0Q6F8_9TELE</name>
<evidence type="ECO:0000256" key="2">
    <source>
        <dbReference type="ARBA" id="ARBA00008066"/>
    </source>
</evidence>
<evidence type="ECO:0000259" key="11">
    <source>
        <dbReference type="Pfam" id="PF01490"/>
    </source>
</evidence>
<gene>
    <name evidence="12" type="ORF">XENOCAPTIV_020751</name>
</gene>
<feature type="transmembrane region" description="Helical" evidence="10">
    <location>
        <begin position="71"/>
        <end position="92"/>
    </location>
</feature>
<dbReference type="PANTHER" id="PTHR22950">
    <property type="entry name" value="AMINO ACID TRANSPORTER"/>
    <property type="match status" value="1"/>
</dbReference>
<evidence type="ECO:0000256" key="1">
    <source>
        <dbReference type="ARBA" id="ARBA00004651"/>
    </source>
</evidence>
<keyword evidence="3" id="KW-0813">Transport</keyword>
<evidence type="ECO:0000256" key="8">
    <source>
        <dbReference type="ARBA" id="ARBA00023136"/>
    </source>
</evidence>
<comment type="subcellular location">
    <subcellularLocation>
        <location evidence="1">Cell membrane</location>
        <topology evidence="1">Multi-pass membrane protein</topology>
    </subcellularLocation>
</comment>
<keyword evidence="9" id="KW-1015">Disulfide bond</keyword>
<proteinExistence type="inferred from homology"/>
<feature type="transmembrane region" description="Helical" evidence="10">
    <location>
        <begin position="28"/>
        <end position="51"/>
    </location>
</feature>
<keyword evidence="4" id="KW-1003">Cell membrane</keyword>
<sequence>YQMCLTQNVRPNSSSLPLRPTKARMQKVANISIGLSFLLYFTSALFGYLTFYGHVASELLLGYGRYLPRDIMVMTVRLAILVSVVLTARKAVMILLYGGRHFSWLTHIVSTMIILSVVLMLAIFVPDIRNVCLLFVFPGIFYLKISSQPLKSADSIGVNLQFHVCYL</sequence>
<protein>
    <recommendedName>
        <fullName evidence="11">Amino acid transporter transmembrane domain-containing protein</fullName>
    </recommendedName>
</protein>
<evidence type="ECO:0000256" key="5">
    <source>
        <dbReference type="ARBA" id="ARBA00022692"/>
    </source>
</evidence>
<evidence type="ECO:0000313" key="13">
    <source>
        <dbReference type="Proteomes" id="UP001434883"/>
    </source>
</evidence>
<keyword evidence="5 10" id="KW-0812">Transmembrane</keyword>
<evidence type="ECO:0000256" key="3">
    <source>
        <dbReference type="ARBA" id="ARBA00022448"/>
    </source>
</evidence>